<dbReference type="SUPFAM" id="SSF102735">
    <property type="entry name" value="Trigger factor ribosome-binding domain"/>
    <property type="match status" value="1"/>
</dbReference>
<dbReference type="GO" id="GO:0006457">
    <property type="term" value="P:protein folding"/>
    <property type="evidence" value="ECO:0007669"/>
    <property type="project" value="InterPro"/>
</dbReference>
<name>A0AAT9F8T6_9BACT</name>
<evidence type="ECO:0000256" key="1">
    <source>
        <dbReference type="ARBA" id="ARBA00000971"/>
    </source>
</evidence>
<reference evidence="15" key="4">
    <citation type="submission" date="2024-06" db="EMBL/GenBank/DDBJ databases">
        <authorList>
            <consortium name="Mycoplasma californicum genome sequencing consortium"/>
            <person name="Hata E."/>
            <person name="Tanaka K."/>
            <person name="Tamamura Y."/>
        </authorList>
    </citation>
    <scope>NUCLEOTIDE SEQUENCE</scope>
    <source>
        <strain evidence="15">HAZ160_1</strain>
    </source>
</reference>
<proteinExistence type="inferred from homology"/>
<accession>A0AAT9F8T6</accession>
<organism evidence="15">
    <name type="scientific">Mycoplasmopsis californica HAZ160_1</name>
    <dbReference type="NCBI Taxonomy" id="1397850"/>
    <lineage>
        <taxon>Bacteria</taxon>
        <taxon>Bacillati</taxon>
        <taxon>Mycoplasmatota</taxon>
        <taxon>Mycoplasmoidales</taxon>
        <taxon>Metamycoplasmataceae</taxon>
        <taxon>Mycoplasmopsis</taxon>
    </lineage>
</organism>
<dbReference type="EMBL" id="AP013353">
    <property type="protein sequence ID" value="BAP01318.1"/>
    <property type="molecule type" value="Genomic_DNA"/>
</dbReference>
<dbReference type="PROSITE" id="PS51363">
    <property type="entry name" value="W2"/>
    <property type="match status" value="1"/>
</dbReference>
<dbReference type="InterPro" id="IPR008880">
    <property type="entry name" value="Trigger_fac_C"/>
</dbReference>
<dbReference type="Pfam" id="PF00254">
    <property type="entry name" value="FKBP_C"/>
    <property type="match status" value="1"/>
</dbReference>
<reference evidence="15" key="2">
    <citation type="journal article" date="2014" name="Genome Announc.">
        <title>Complete Genome Sequence of Mycoplasma californicum Strain HAZ160_1 from Bovine Mastitic Milk in Japan.</title>
        <authorList>
            <person name="Hata E."/>
            <person name="Murakami K."/>
        </authorList>
    </citation>
    <scope>NUCLEOTIDE SEQUENCE</scope>
    <source>
        <strain evidence="15">HAZ160_1</strain>
    </source>
</reference>
<evidence type="ECO:0000313" key="15">
    <source>
        <dbReference type="EMBL" id="BAP01318.1"/>
    </source>
</evidence>
<dbReference type="Gene3D" id="1.10.3120.10">
    <property type="entry name" value="Trigger factor, C-terminal domain"/>
    <property type="match status" value="1"/>
</dbReference>
<comment type="similarity">
    <text evidence="3 11">Belongs to the FKBP-type PPIase family. Tig subfamily.</text>
</comment>
<evidence type="ECO:0000256" key="2">
    <source>
        <dbReference type="ARBA" id="ARBA00004496"/>
    </source>
</evidence>
<evidence type="ECO:0000256" key="4">
    <source>
        <dbReference type="ARBA" id="ARBA00016902"/>
    </source>
</evidence>
<dbReference type="Gene3D" id="3.30.70.1050">
    <property type="entry name" value="Trigger factor ribosome-binding domain"/>
    <property type="match status" value="1"/>
</dbReference>
<feature type="domain" description="W2" evidence="14">
    <location>
        <begin position="359"/>
        <end position="503"/>
    </location>
</feature>
<dbReference type="InterPro" id="IPR027304">
    <property type="entry name" value="Trigger_fact/SurA_dom_sf"/>
</dbReference>
<dbReference type="AlphaFoldDB" id="A0AAT9F8T6"/>
<dbReference type="KEGG" id="mcm:MCAL160_1002"/>
<evidence type="ECO:0000259" key="13">
    <source>
        <dbReference type="PROSITE" id="PS50059"/>
    </source>
</evidence>
<evidence type="ECO:0000256" key="12">
    <source>
        <dbReference type="SAM" id="Coils"/>
    </source>
</evidence>
<dbReference type="InterPro" id="IPR005215">
    <property type="entry name" value="Trig_fac"/>
</dbReference>
<dbReference type="InterPro" id="IPR046357">
    <property type="entry name" value="PPIase_dom_sf"/>
</dbReference>
<dbReference type="GO" id="GO:0003755">
    <property type="term" value="F:peptidyl-prolyl cis-trans isomerase activity"/>
    <property type="evidence" value="ECO:0007669"/>
    <property type="project" value="UniProtKB-KW"/>
</dbReference>
<dbReference type="Gene3D" id="3.10.50.40">
    <property type="match status" value="1"/>
</dbReference>
<sequence length="503" mass="57151">MPKKSITIDENKVEIKKSIKLEGKIWEEFQSKATAGLTKNLKINGFRKGKVPANIALKHISEATILQTALNNYMNSEYKNILDEFKKETTRLVAVEPRVNVKSISREVVDFEVIYPLDADLSKISDKDVKVKFELPKVTDADVKKYIEDKLKETALQMPLDKKEKTALGDTVTLNYKGYVNDEAFDGGQAEKFELKLGSKTFIDTFEDQLVGKTIGYKGEVVVTFPKEYPVDKLAGQKATFDVEILDAKRPEKSELTEENLYILRAGQSKTVEEAKNVLKWVILNNEIEFSLNKYIETYVSETLAKNDVKINDIFIHYQVAQKRQQVIEQLKQQGIKFDEYLKVLDKTEAEFNELVFKEEKQAVAFSMVAQHLLGAVSDKNQEVTTEELTNWANTMSMSTGLPASFLSGFFMQDENNKTQMTQRLLEKRHIKALLATKDSEAATKLSKLEEELNSEAAKIAEEWLKRAEELKASKEEELAEQAVEKQAELDAKIAAKTKKSSK</sequence>
<evidence type="ECO:0000256" key="10">
    <source>
        <dbReference type="PROSITE-ProRule" id="PRU00277"/>
    </source>
</evidence>
<gene>
    <name evidence="15" type="primary">tig</name>
    <name evidence="15" type="ORF">MCAL160_1002</name>
</gene>
<feature type="coiled-coil region" evidence="12">
    <location>
        <begin position="443"/>
        <end position="493"/>
    </location>
</feature>
<keyword evidence="7 11" id="KW-0143">Chaperone</keyword>
<evidence type="ECO:0000256" key="9">
    <source>
        <dbReference type="ARBA" id="ARBA00023306"/>
    </source>
</evidence>
<dbReference type="InterPro" id="IPR001179">
    <property type="entry name" value="PPIase_FKBP_dom"/>
</dbReference>
<evidence type="ECO:0000256" key="6">
    <source>
        <dbReference type="ARBA" id="ARBA00023110"/>
    </source>
</evidence>
<dbReference type="InterPro" id="IPR037041">
    <property type="entry name" value="Trigger_fac_C_sf"/>
</dbReference>
<dbReference type="SUPFAM" id="SSF109998">
    <property type="entry name" value="Triger factor/SurA peptide-binding domain-like"/>
    <property type="match status" value="1"/>
</dbReference>
<reference evidence="15" key="1">
    <citation type="journal article" date="2014" name="Appl. Environ. Microbiol.">
        <title>Molecular Epidemiology of Cases of Mycoplasma californicum Infection in Japan.</title>
        <authorList>
            <person name="Hata E."/>
            <person name="Suzuki K."/>
            <person name="Hanyu H."/>
            <person name="Itoh M."/>
            <person name="Higuchi H."/>
            <person name="Kobayashi H."/>
        </authorList>
    </citation>
    <scope>NUCLEOTIDE SEQUENCE</scope>
    <source>
        <strain evidence="15">HAZ160_1</strain>
    </source>
</reference>
<evidence type="ECO:0000256" key="5">
    <source>
        <dbReference type="ARBA" id="ARBA00022618"/>
    </source>
</evidence>
<evidence type="ECO:0000256" key="3">
    <source>
        <dbReference type="ARBA" id="ARBA00005464"/>
    </source>
</evidence>
<keyword evidence="12" id="KW-0175">Coiled coil</keyword>
<feature type="domain" description="PPIase FKBP-type" evidence="13">
    <location>
        <begin position="169"/>
        <end position="229"/>
    </location>
</feature>
<dbReference type="GO" id="GO:0005737">
    <property type="term" value="C:cytoplasm"/>
    <property type="evidence" value="ECO:0007669"/>
    <property type="project" value="UniProtKB-SubCell"/>
</dbReference>
<dbReference type="PROSITE" id="PS50059">
    <property type="entry name" value="FKBP_PPIASE"/>
    <property type="match status" value="1"/>
</dbReference>
<comment type="subcellular location">
    <subcellularLocation>
        <location evidence="2">Cytoplasm</location>
    </subcellularLocation>
</comment>
<evidence type="ECO:0000256" key="8">
    <source>
        <dbReference type="ARBA" id="ARBA00023235"/>
    </source>
</evidence>
<comment type="catalytic activity">
    <reaction evidence="1 10">
        <text>[protein]-peptidylproline (omega=180) = [protein]-peptidylproline (omega=0)</text>
        <dbReference type="Rhea" id="RHEA:16237"/>
        <dbReference type="Rhea" id="RHEA-COMP:10747"/>
        <dbReference type="Rhea" id="RHEA-COMP:10748"/>
        <dbReference type="ChEBI" id="CHEBI:83833"/>
        <dbReference type="ChEBI" id="CHEBI:83834"/>
        <dbReference type="EC" id="5.2.1.8"/>
    </reaction>
</comment>
<keyword evidence="9 11" id="KW-0131">Cell cycle</keyword>
<dbReference type="Pfam" id="PF05697">
    <property type="entry name" value="Trigger_N"/>
    <property type="match status" value="1"/>
</dbReference>
<dbReference type="InterPro" id="IPR003307">
    <property type="entry name" value="W2_domain"/>
</dbReference>
<dbReference type="RefSeq" id="WP_052462031.1">
    <property type="nucleotide sequence ID" value="NZ_AP013353.1"/>
</dbReference>
<keyword evidence="5 11" id="KW-0132">Cell division</keyword>
<keyword evidence="6 10" id="KW-0697">Rotamase</keyword>
<comment type="function">
    <text evidence="11">Involved in protein export. Acts as a chaperone by maintaining the newly synthesized protein in an open conformation.</text>
</comment>
<evidence type="ECO:0000256" key="7">
    <source>
        <dbReference type="ARBA" id="ARBA00023186"/>
    </source>
</evidence>
<dbReference type="SUPFAM" id="SSF54534">
    <property type="entry name" value="FKBP-like"/>
    <property type="match status" value="1"/>
</dbReference>
<keyword evidence="8 10" id="KW-0413">Isomerase</keyword>
<evidence type="ECO:0000256" key="11">
    <source>
        <dbReference type="RuleBase" id="RU003914"/>
    </source>
</evidence>
<dbReference type="InterPro" id="IPR008881">
    <property type="entry name" value="Trigger_fac_ribosome-bd_bac"/>
</dbReference>
<protein>
    <recommendedName>
        <fullName evidence="4 11">Trigger factor</fullName>
    </recommendedName>
</protein>
<reference evidence="15" key="3">
    <citation type="journal article" date="2019" name="Vet. Microbiol.">
        <title>Mutations associated with change of susceptibility to lincosamides and/or macrolides in field and laboratory-derived Mycoplasma californicum strains in Japan, and development of a rapid detection method for these mutations.</title>
        <authorList>
            <person name="Hata E."/>
            <person name="Nagai K."/>
            <person name="Murakami K."/>
        </authorList>
    </citation>
    <scope>NUCLEOTIDE SEQUENCE</scope>
    <source>
        <strain evidence="15">HAZ160_1</strain>
    </source>
</reference>
<dbReference type="NCBIfam" id="TIGR00115">
    <property type="entry name" value="tig"/>
    <property type="match status" value="1"/>
</dbReference>
<dbReference type="Pfam" id="PF05698">
    <property type="entry name" value="Trigger_C"/>
    <property type="match status" value="1"/>
</dbReference>
<dbReference type="GO" id="GO:0015031">
    <property type="term" value="P:protein transport"/>
    <property type="evidence" value="ECO:0007669"/>
    <property type="project" value="InterPro"/>
</dbReference>
<dbReference type="InterPro" id="IPR036611">
    <property type="entry name" value="Trigger_fac_ribosome-bd_sf"/>
</dbReference>
<evidence type="ECO:0000259" key="14">
    <source>
        <dbReference type="PROSITE" id="PS51363"/>
    </source>
</evidence>
<dbReference type="GO" id="GO:0051301">
    <property type="term" value="P:cell division"/>
    <property type="evidence" value="ECO:0007669"/>
    <property type="project" value="UniProtKB-KW"/>
</dbReference>